<comment type="subcellular location">
    <subcellularLocation>
        <location evidence="3">Endoplasmic reticulum membrane</location>
        <topology evidence="3">Peripheral membrane protein</topology>
    </subcellularLocation>
    <subcellularLocation>
        <location evidence="2">Microsome membrane</location>
        <topology evidence="2">Peripheral membrane protein</topology>
    </subcellularLocation>
</comment>
<dbReference type="InterPro" id="IPR036396">
    <property type="entry name" value="Cyt_P450_sf"/>
</dbReference>
<evidence type="ECO:0000256" key="4">
    <source>
        <dbReference type="ARBA" id="ARBA00010617"/>
    </source>
</evidence>
<keyword evidence="6" id="KW-0479">Metal-binding</keyword>
<evidence type="ECO:0000256" key="6">
    <source>
        <dbReference type="ARBA" id="ARBA00022723"/>
    </source>
</evidence>
<evidence type="ECO:0000256" key="5">
    <source>
        <dbReference type="ARBA" id="ARBA00022617"/>
    </source>
</evidence>
<evidence type="ECO:0000256" key="2">
    <source>
        <dbReference type="ARBA" id="ARBA00004174"/>
    </source>
</evidence>
<keyword evidence="13" id="KW-0812">Transmembrane</keyword>
<proteinExistence type="inferred from homology"/>
<keyword evidence="13" id="KW-1133">Transmembrane helix</keyword>
<keyword evidence="9" id="KW-0560">Oxidoreductase</keyword>
<keyword evidence="12 13" id="KW-0472">Membrane</keyword>
<keyword evidence="8" id="KW-0492">Microsome</keyword>
<evidence type="ECO:0000313" key="14">
    <source>
        <dbReference type="EMBL" id="EZA57479.1"/>
    </source>
</evidence>
<dbReference type="InterPro" id="IPR050476">
    <property type="entry name" value="Insect_CytP450_Detox"/>
</dbReference>
<dbReference type="SUPFAM" id="SSF48264">
    <property type="entry name" value="Cytochrome P450"/>
    <property type="match status" value="1"/>
</dbReference>
<evidence type="ECO:0000256" key="8">
    <source>
        <dbReference type="ARBA" id="ARBA00022848"/>
    </source>
</evidence>
<dbReference type="EMBL" id="KK107147">
    <property type="protein sequence ID" value="EZA57479.1"/>
    <property type="molecule type" value="Genomic_DNA"/>
</dbReference>
<dbReference type="GO" id="GO:0005506">
    <property type="term" value="F:iron ion binding"/>
    <property type="evidence" value="ECO:0007669"/>
    <property type="project" value="InterPro"/>
</dbReference>
<keyword evidence="7" id="KW-0256">Endoplasmic reticulum</keyword>
<dbReference type="GO" id="GO:0016705">
    <property type="term" value="F:oxidoreductase activity, acting on paired donors, with incorporation or reduction of molecular oxygen"/>
    <property type="evidence" value="ECO:0007669"/>
    <property type="project" value="InterPro"/>
</dbReference>
<evidence type="ECO:0000256" key="9">
    <source>
        <dbReference type="ARBA" id="ARBA00023002"/>
    </source>
</evidence>
<evidence type="ECO:0000313" key="15">
    <source>
        <dbReference type="Proteomes" id="UP000053097"/>
    </source>
</evidence>
<accession>A0A026WQV3</accession>
<dbReference type="GO" id="GO:0005789">
    <property type="term" value="C:endoplasmic reticulum membrane"/>
    <property type="evidence" value="ECO:0007669"/>
    <property type="project" value="UniProtKB-SubCell"/>
</dbReference>
<dbReference type="GO" id="GO:0004497">
    <property type="term" value="F:monooxygenase activity"/>
    <property type="evidence" value="ECO:0007669"/>
    <property type="project" value="UniProtKB-KW"/>
</dbReference>
<evidence type="ECO:0000256" key="13">
    <source>
        <dbReference type="SAM" id="Phobius"/>
    </source>
</evidence>
<keyword evidence="5" id="KW-0349">Heme</keyword>
<dbReference type="Proteomes" id="UP000053097">
    <property type="component" value="Unassembled WGS sequence"/>
</dbReference>
<reference evidence="14 15" key="1">
    <citation type="journal article" date="2014" name="Curr. Biol.">
        <title>The genome of the clonal raider ant Cerapachys biroi.</title>
        <authorList>
            <person name="Oxley P.R."/>
            <person name="Ji L."/>
            <person name="Fetter-Pruneda I."/>
            <person name="McKenzie S.K."/>
            <person name="Li C."/>
            <person name="Hu H."/>
            <person name="Zhang G."/>
            <person name="Kronauer D.J."/>
        </authorList>
    </citation>
    <scope>NUCLEOTIDE SEQUENCE [LARGE SCALE GENOMIC DNA]</scope>
</reference>
<evidence type="ECO:0000256" key="3">
    <source>
        <dbReference type="ARBA" id="ARBA00004406"/>
    </source>
</evidence>
<protein>
    <submittedName>
        <fullName evidence="14">Cytochrome P450 9e2</fullName>
    </submittedName>
</protein>
<dbReference type="GO" id="GO:0020037">
    <property type="term" value="F:heme binding"/>
    <property type="evidence" value="ECO:0007669"/>
    <property type="project" value="InterPro"/>
</dbReference>
<comment type="similarity">
    <text evidence="4">Belongs to the cytochrome P450 family.</text>
</comment>
<dbReference type="InterPro" id="IPR001128">
    <property type="entry name" value="Cyt_P450"/>
</dbReference>
<keyword evidence="10" id="KW-0408">Iron</keyword>
<feature type="transmembrane region" description="Helical" evidence="13">
    <location>
        <begin position="6"/>
        <end position="23"/>
    </location>
</feature>
<dbReference type="Gene3D" id="1.10.630.10">
    <property type="entry name" value="Cytochrome P450"/>
    <property type="match status" value="1"/>
</dbReference>
<evidence type="ECO:0000256" key="12">
    <source>
        <dbReference type="ARBA" id="ARBA00023136"/>
    </source>
</evidence>
<dbReference type="AlphaFoldDB" id="A0A026WQV3"/>
<keyword evidence="15" id="KW-1185">Reference proteome</keyword>
<name>A0A026WQV3_OOCBI</name>
<keyword evidence="11" id="KW-0503">Monooxygenase</keyword>
<evidence type="ECO:0000256" key="7">
    <source>
        <dbReference type="ARBA" id="ARBA00022824"/>
    </source>
</evidence>
<organism evidence="14 15">
    <name type="scientific">Ooceraea biroi</name>
    <name type="common">Clonal raider ant</name>
    <name type="synonym">Cerapachys biroi</name>
    <dbReference type="NCBI Taxonomy" id="2015173"/>
    <lineage>
        <taxon>Eukaryota</taxon>
        <taxon>Metazoa</taxon>
        <taxon>Ecdysozoa</taxon>
        <taxon>Arthropoda</taxon>
        <taxon>Hexapoda</taxon>
        <taxon>Insecta</taxon>
        <taxon>Pterygota</taxon>
        <taxon>Neoptera</taxon>
        <taxon>Endopterygota</taxon>
        <taxon>Hymenoptera</taxon>
        <taxon>Apocrita</taxon>
        <taxon>Aculeata</taxon>
        <taxon>Formicoidea</taxon>
        <taxon>Formicidae</taxon>
        <taxon>Dorylinae</taxon>
        <taxon>Ooceraea</taxon>
    </lineage>
</organism>
<evidence type="ECO:0000256" key="11">
    <source>
        <dbReference type="ARBA" id="ARBA00023033"/>
    </source>
</evidence>
<sequence>MEYYWTIPLAIVIVILSIYYFNFRNFNFFKRHGLIHVPPVPIFGNLAPTFFCRKAFPDLLITLYNKFPDAKYCGFYANTIPMLLLRDPEIIRSILIKDFESFHDRRGFADLNDSLFSKNLFSLKGRKWRDVRALLSPSFTSSKIKIMFSLISEISRRFPIGVASQILTTACSQRICSLLKDGSGET</sequence>
<dbReference type="OMA" id="GFYANTI"/>
<dbReference type="PANTHER" id="PTHR24292:SF54">
    <property type="entry name" value="CYP9F3-RELATED"/>
    <property type="match status" value="1"/>
</dbReference>
<evidence type="ECO:0000256" key="1">
    <source>
        <dbReference type="ARBA" id="ARBA00001971"/>
    </source>
</evidence>
<evidence type="ECO:0000256" key="10">
    <source>
        <dbReference type="ARBA" id="ARBA00023004"/>
    </source>
</evidence>
<dbReference type="PANTHER" id="PTHR24292">
    <property type="entry name" value="CYTOCHROME P450"/>
    <property type="match status" value="1"/>
</dbReference>
<dbReference type="Pfam" id="PF00067">
    <property type="entry name" value="p450"/>
    <property type="match status" value="1"/>
</dbReference>
<gene>
    <name evidence="14" type="ORF">X777_02160</name>
</gene>
<comment type="cofactor">
    <cofactor evidence="1">
        <name>heme</name>
        <dbReference type="ChEBI" id="CHEBI:30413"/>
    </cofactor>
</comment>